<dbReference type="AlphaFoldDB" id="A0A2T3HLJ4"/>
<accession>A0A2T3HLJ4</accession>
<dbReference type="Gene3D" id="3.40.640.10">
    <property type="entry name" value="Type I PLP-dependent aspartate aminotransferase-like (Major domain)"/>
    <property type="match status" value="1"/>
</dbReference>
<evidence type="ECO:0000313" key="6">
    <source>
        <dbReference type="EMBL" id="PST83261.1"/>
    </source>
</evidence>
<dbReference type="Pfam" id="PF01041">
    <property type="entry name" value="DegT_DnrJ_EryC1"/>
    <property type="match status" value="1"/>
</dbReference>
<dbReference type="EMBL" id="PYLS01000005">
    <property type="protein sequence ID" value="PST83261.1"/>
    <property type="molecule type" value="Genomic_DNA"/>
</dbReference>
<dbReference type="InterPro" id="IPR000653">
    <property type="entry name" value="DegT/StrS_aminotransferase"/>
</dbReference>
<comment type="caution">
    <text evidence="6">The sequence shown here is derived from an EMBL/GenBank/DDBJ whole genome shotgun (WGS) entry which is preliminary data.</text>
</comment>
<keyword evidence="6" id="KW-0032">Aminotransferase</keyword>
<feature type="modified residue" description="N6-(pyridoxal phosphate)lysine" evidence="4">
    <location>
        <position position="181"/>
    </location>
</feature>
<dbReference type="InterPro" id="IPR015421">
    <property type="entry name" value="PyrdxlP-dep_Trfase_major"/>
</dbReference>
<dbReference type="GO" id="GO:0000271">
    <property type="term" value="P:polysaccharide biosynthetic process"/>
    <property type="evidence" value="ECO:0007669"/>
    <property type="project" value="TreeGrafter"/>
</dbReference>
<dbReference type="PIRSF" id="PIRSF000390">
    <property type="entry name" value="PLP_StrS"/>
    <property type="match status" value="1"/>
</dbReference>
<reference evidence="6 7" key="1">
    <citation type="submission" date="2018-03" db="EMBL/GenBank/DDBJ databases">
        <authorList>
            <person name="Keele B.F."/>
        </authorList>
    </citation>
    <scope>NUCLEOTIDE SEQUENCE [LARGE SCALE GENOMIC DNA]</scope>
    <source>
        <strain evidence="6 7">YL28-9</strain>
    </source>
</reference>
<organism evidence="6 7">
    <name type="scientific">Pedobacter yulinensis</name>
    <dbReference type="NCBI Taxonomy" id="2126353"/>
    <lineage>
        <taxon>Bacteria</taxon>
        <taxon>Pseudomonadati</taxon>
        <taxon>Bacteroidota</taxon>
        <taxon>Sphingobacteriia</taxon>
        <taxon>Sphingobacteriales</taxon>
        <taxon>Sphingobacteriaceae</taxon>
        <taxon>Pedobacter</taxon>
    </lineage>
</organism>
<keyword evidence="1 4" id="KW-0663">Pyridoxal phosphate</keyword>
<keyword evidence="7" id="KW-1185">Reference proteome</keyword>
<sequence>MIPVTKPFLPDLQAYHAYVGSIWERQWLTNNGPLVNELELKLKAYLGINHLLFVSSGTIALQMAIRALGLTGEIITTPFSFVATTNSIIWEGCKPVFTDIDPETFNIDPLKIEAAITPQTSAILATHVYGNPCDIAAIQEIAHRHQLKVIYDAAHCFGTKYKGRSVFAYGDISITSFHATKLFHSTEGGAVFTADPELLRKLSLLRNFGHNGAEDFAGLGINGKNSEFHAAMGLCVLKSIDDILDKRRLLSFYYWRKLNGLPLKYPKLNNDLDYNYAYFPVLFDSQELMLKCLRALENEKIYCRRYFFPALHTLSHTGSGPLPVCESVARRILCLPLYHTLTSSDLDLITRIIFRVRNYELEQPETALADAALEVVSSNAG</sequence>
<dbReference type="RefSeq" id="WP_107215521.1">
    <property type="nucleotide sequence ID" value="NZ_KZ686269.1"/>
</dbReference>
<evidence type="ECO:0000313" key="7">
    <source>
        <dbReference type="Proteomes" id="UP000240912"/>
    </source>
</evidence>
<evidence type="ECO:0000256" key="4">
    <source>
        <dbReference type="PIRSR" id="PIRSR000390-2"/>
    </source>
</evidence>
<dbReference type="GO" id="GO:0030170">
    <property type="term" value="F:pyridoxal phosphate binding"/>
    <property type="evidence" value="ECO:0007669"/>
    <property type="project" value="TreeGrafter"/>
</dbReference>
<feature type="active site" description="Proton acceptor" evidence="3">
    <location>
        <position position="181"/>
    </location>
</feature>
<dbReference type="PANTHER" id="PTHR30244">
    <property type="entry name" value="TRANSAMINASE"/>
    <property type="match status" value="1"/>
</dbReference>
<evidence type="ECO:0000256" key="1">
    <source>
        <dbReference type="ARBA" id="ARBA00022898"/>
    </source>
</evidence>
<keyword evidence="6" id="KW-0808">Transferase</keyword>
<evidence type="ECO:0000256" key="5">
    <source>
        <dbReference type="RuleBase" id="RU004508"/>
    </source>
</evidence>
<gene>
    <name evidence="6" type="ORF">C7T94_11760</name>
</gene>
<evidence type="ECO:0000256" key="3">
    <source>
        <dbReference type="PIRSR" id="PIRSR000390-1"/>
    </source>
</evidence>
<comment type="similarity">
    <text evidence="2 5">Belongs to the DegT/DnrJ/EryC1 family.</text>
</comment>
<dbReference type="SUPFAM" id="SSF53383">
    <property type="entry name" value="PLP-dependent transferases"/>
    <property type="match status" value="1"/>
</dbReference>
<name>A0A2T3HLJ4_9SPHI</name>
<protein>
    <submittedName>
        <fullName evidence="6">Aminotransferase DegT</fullName>
    </submittedName>
</protein>
<proteinExistence type="inferred from homology"/>
<dbReference type="OrthoDB" id="9810913at2"/>
<dbReference type="CDD" id="cd00616">
    <property type="entry name" value="AHBA_syn"/>
    <property type="match status" value="1"/>
</dbReference>
<dbReference type="GO" id="GO:0008483">
    <property type="term" value="F:transaminase activity"/>
    <property type="evidence" value="ECO:0007669"/>
    <property type="project" value="UniProtKB-KW"/>
</dbReference>
<evidence type="ECO:0000256" key="2">
    <source>
        <dbReference type="ARBA" id="ARBA00037999"/>
    </source>
</evidence>
<dbReference type="PANTHER" id="PTHR30244:SF9">
    <property type="entry name" value="PROTEIN RV3402C"/>
    <property type="match status" value="1"/>
</dbReference>
<dbReference type="Proteomes" id="UP000240912">
    <property type="component" value="Unassembled WGS sequence"/>
</dbReference>
<dbReference type="InterPro" id="IPR015424">
    <property type="entry name" value="PyrdxlP-dep_Trfase"/>
</dbReference>